<evidence type="ECO:0000259" key="1">
    <source>
        <dbReference type="Pfam" id="PF14961"/>
    </source>
</evidence>
<comment type="caution">
    <text evidence="3">The sequence shown here is derived from an EMBL/GenBank/DDBJ whole genome shotgun (WGS) entry which is preliminary data.</text>
</comment>
<sequence length="1582" mass="183225">MNKSFSQKQGICKELNELKLSIFNTLLHDKMWISVANDILKTPSFNSGCDERNNADTISMIKLLPSYQKLLIHYKEKLIRIINTCQPNDYENVITALLHNQSEYNNSNNNNNNIQSNDYYNRLQLLISSSSNLSSEELSTLYNQCSRIELDNLQNQLGSILISDNDTPNNHHKKDQLPPEEIMLESKGTFRPCSSFSNFSSALISSNSSCSLASFSSSSSPSTGDSLLTLCPVSSTAPSISLQSRMLSKSTSKQISKRLHNQQTKKAKNIVEKLNGNEGHLENSIRNLFQSQPNSPSTIRHSLCSSFSDGDSSSFSSCFNNVEFTVMNQDQLISLASALDSRSSRLDCRQKALKQLVHLPIIDVQACEVWIYLNENISTSSPSSPALMKTTSLTKENTIVVNQDHSVVGNNLSRSYSSVTNHPVSIVDKIKLDYKTPSRPPTSASKSKRFDAVRRVIQTEMNSSIDDSNDNINKLLHHTTNKDNISSTNTTRDITSNIKMITTGGLRRGLADALNDEDDILWSLSLRYISKGLSTTPPNIRETYSLLIEYLQLQFTQNAYQYPLLVDGVDFQQNHNKRVLRACYLMNKFHQTIPFYWIRYSEQFVNEIIGKCLNILSIGCEHYMNEQQHQQHHHQLRLTPFHLFSLIDCDAKWFIQSTHGAYCCNALIVQLKKNYQLFEFTVFICLIYMNNQEDTDVYYSSKRRDLLDNENNAYYYTYEELMYTSFLHSIQLVCRVLCFSNGRNLFPIKMKQQSVIKWIDVNQLITVNYFLCRMLQFLHRTTFTIDDIDQTQHPFTVIKCCLTRLTLYETFCQNCLSKENLLRNRNVLNVNIVHQHHHHPHQEQQQPGQHPSKNSLTTTIIEEDDYINLINSKEDTLSFISLLLKYLVEFFSNKETKLVSKISSHLLYTIQEKFLTDLQNCLIYAVGSPIGVDLFTKSNLLRHCTEYLQKFLINKCNISFSRPHTFGYLISQLALNKSSLLSLSESGIIQLLVKYAWDAIEYFDSIGDVNLTGNYTTMSTHNPPIWSIDPIDKIAYKPFVNLVRVTTSYECIEHLLNSVDLLTNKEHYDPRLDVPTNLSELIDRIILVNTSTVKLHSLYNPEQCQLFGLRLLSCIISCLDSLLWFEAYFNLTDYLLNCQNINEYLLDNIGIVYDALTIERNYLLMKIYFIGGSNERELPPRILCQHTKRIYPYKMIQSKLVDSNYSTMLKDAIHTDDKCNQYPCSNWYIELFPSSIKSQLLTHLLPEELINRSITSLETAKDWIYQCQSNLKNSNNVVNQEAFNQVVNYSYVSDIFDQCLLAMNYINETNSSLHLLVEVNNDEVSTFTLSKMDEIAIDWTIRYGLRNGSLPSINNLNEAAYTEQHTFYSEQLHKLMCTIRVYFQMVTKLSCYQEVKDEPFDWFVATIFLVYQGNYERAWNFLSKYSTFPHSVYLWPNRCKHQPNNHNSFYVRSCQYFEDLLALECSNVYNLFVMAEMTPVQIYSRWINQCYWNYFDWINIVNYLLVCLLNPIQFQLYTNLCILKHLSPALLYSTNEQSTSQLQQTEQLIVFLQEEPIRGFDFVKYLPYMYDLDKKYTEHLQL</sequence>
<keyword evidence="4" id="KW-1185">Reference proteome</keyword>
<organism evidence="3 4">
    <name type="scientific">Schistosoma japonicum</name>
    <name type="common">Blood fluke</name>
    <dbReference type="NCBI Taxonomy" id="6182"/>
    <lineage>
        <taxon>Eukaryota</taxon>
        <taxon>Metazoa</taxon>
        <taxon>Spiralia</taxon>
        <taxon>Lophotrochozoa</taxon>
        <taxon>Platyhelminthes</taxon>
        <taxon>Trematoda</taxon>
        <taxon>Digenea</taxon>
        <taxon>Strigeidida</taxon>
        <taxon>Schistosomatoidea</taxon>
        <taxon>Schistosomatidae</taxon>
        <taxon>Schistosoma</taxon>
    </lineage>
</organism>
<dbReference type="EMBL" id="SKCS01000466">
    <property type="protein sequence ID" value="TNN06393.1"/>
    <property type="molecule type" value="Genomic_DNA"/>
</dbReference>
<dbReference type="Proteomes" id="UP000311919">
    <property type="component" value="Unassembled WGS sequence"/>
</dbReference>
<dbReference type="Gene3D" id="1.10.472.80">
    <property type="entry name" value="Ypt/Rab-GAP domain of gyp1p, domain 3"/>
    <property type="match status" value="1"/>
</dbReference>
<dbReference type="InterPro" id="IPR032735">
    <property type="entry name" value="BROMI_M"/>
</dbReference>
<name>A0A4Z2CQ58_SCHJA</name>
<gene>
    <name evidence="3" type="ORF">EWB00_008400</name>
</gene>
<feature type="domain" description="BROMI middle region" evidence="1">
    <location>
        <begin position="918"/>
        <end position="1097"/>
    </location>
</feature>
<reference evidence="3 4" key="1">
    <citation type="submission" date="2019-03" db="EMBL/GenBank/DDBJ databases">
        <title>An improved genome assembly of the fluke Schistosoma japonicum.</title>
        <authorList>
            <person name="Hu W."/>
            <person name="Luo F."/>
            <person name="Yin M."/>
            <person name="Mo X."/>
            <person name="Sun C."/>
            <person name="Wu Q."/>
            <person name="Zhu B."/>
            <person name="Xiang M."/>
            <person name="Wang J."/>
            <person name="Wang Y."/>
            <person name="Zhang T."/>
            <person name="Xu B."/>
            <person name="Zheng H."/>
            <person name="Feng Z."/>
        </authorList>
    </citation>
    <scope>NUCLEOTIDE SEQUENCE [LARGE SCALE GENOMIC DNA]</scope>
    <source>
        <strain evidence="3">HuSjv2</strain>
        <tissue evidence="3">Worms</tissue>
    </source>
</reference>
<evidence type="ECO:0000313" key="4">
    <source>
        <dbReference type="Proteomes" id="UP000311919"/>
    </source>
</evidence>
<feature type="domain" description="BROMI C-terminal Rab TBC-like" evidence="2">
    <location>
        <begin position="1221"/>
        <end position="1578"/>
    </location>
</feature>
<feature type="domain" description="BROMI C-terminal Rab TBC-like" evidence="2">
    <location>
        <begin position="1118"/>
        <end position="1216"/>
    </location>
</feature>
<feature type="domain" description="BROMI middle region" evidence="1">
    <location>
        <begin position="504"/>
        <end position="823"/>
    </location>
</feature>
<accession>A0A4Z2CQ58</accession>
<protein>
    <submittedName>
        <fullName evidence="3">Protein broad-minded</fullName>
    </submittedName>
</protein>
<dbReference type="OrthoDB" id="1668230at2759"/>
<evidence type="ECO:0000259" key="2">
    <source>
        <dbReference type="Pfam" id="PF23440"/>
    </source>
</evidence>
<dbReference type="InterPro" id="IPR055392">
    <property type="entry name" value="BROMI_C"/>
</dbReference>
<dbReference type="STRING" id="6182.A0A4Z2CQ58"/>
<proteinExistence type="predicted"/>
<dbReference type="Pfam" id="PF23440">
    <property type="entry name" value="BROMI_C"/>
    <property type="match status" value="2"/>
</dbReference>
<evidence type="ECO:0000313" key="3">
    <source>
        <dbReference type="EMBL" id="TNN06393.1"/>
    </source>
</evidence>
<dbReference type="Pfam" id="PF14961">
    <property type="entry name" value="BROMI"/>
    <property type="match status" value="2"/>
</dbReference>